<organism evidence="1 2">
    <name type="scientific">Amycolatopsis coloradensis</name>
    <dbReference type="NCBI Taxonomy" id="76021"/>
    <lineage>
        <taxon>Bacteria</taxon>
        <taxon>Bacillati</taxon>
        <taxon>Actinomycetota</taxon>
        <taxon>Actinomycetes</taxon>
        <taxon>Pseudonocardiales</taxon>
        <taxon>Pseudonocardiaceae</taxon>
        <taxon>Amycolatopsis</taxon>
    </lineage>
</organism>
<reference evidence="1" key="1">
    <citation type="submission" date="2023-10" db="EMBL/GenBank/DDBJ databases">
        <title>Whole genome sequencing of actinobacterial strain Amycolatopsis sp. (BCA-696) identifies the underlying plant growth-promoting genes.</title>
        <authorList>
            <person name="Gandham P."/>
            <person name="Vadla N."/>
            <person name="Saji A."/>
            <person name="Srinivas V."/>
            <person name="Ruperao P."/>
            <person name="Selvanayagam S."/>
            <person name="Saxena R.K."/>
            <person name="Rathore A."/>
            <person name="Gopalakrishnan S."/>
            <person name="Thakur V."/>
        </authorList>
    </citation>
    <scope>NUCLEOTIDE SEQUENCE</scope>
    <source>
        <strain evidence="1">BCA-696</strain>
    </source>
</reference>
<name>A0ACD5BJE9_9PSEU</name>
<keyword evidence="2" id="KW-1185">Reference proteome</keyword>
<sequence>MTALEITAADLWAIGISPDEHPMHYLREYLNGRNALTTAAVTGAGNGATTSVAGAVTHRQRPATAGGITFLNLEDETGMLNTVVTQRLWDRETRPCAAHPHSWPTEFVRFHHGVTSLSADHFEPLDLRGLATTSRDFR</sequence>
<protein>
    <submittedName>
        <fullName evidence="1">Uncharacterized protein</fullName>
    </submittedName>
</protein>
<proteinExistence type="predicted"/>
<evidence type="ECO:0000313" key="1">
    <source>
        <dbReference type="EMBL" id="WYW19563.1"/>
    </source>
</evidence>
<accession>A0ACD5BJE9</accession>
<dbReference type="EMBL" id="CP150484">
    <property type="protein sequence ID" value="WYW19563.1"/>
    <property type="molecule type" value="Genomic_DNA"/>
</dbReference>
<evidence type="ECO:0000313" key="2">
    <source>
        <dbReference type="Proteomes" id="UP001456344"/>
    </source>
</evidence>
<gene>
    <name evidence="1" type="ORF">LCL61_28865</name>
</gene>
<dbReference type="Proteomes" id="UP001456344">
    <property type="component" value="Chromosome"/>
</dbReference>